<dbReference type="AlphaFoldDB" id="A0A6G7XGZ2"/>
<feature type="region of interest" description="Disordered" evidence="1">
    <location>
        <begin position="1"/>
        <end position="20"/>
    </location>
</feature>
<organism evidence="2 3">
    <name type="scientific">Leucobacter viscericola</name>
    <dbReference type="NCBI Taxonomy" id="2714935"/>
    <lineage>
        <taxon>Bacteria</taxon>
        <taxon>Bacillati</taxon>
        <taxon>Actinomycetota</taxon>
        <taxon>Actinomycetes</taxon>
        <taxon>Micrococcales</taxon>
        <taxon>Microbacteriaceae</taxon>
        <taxon>Leucobacter</taxon>
    </lineage>
</organism>
<gene>
    <name evidence="2" type="ORF">G7068_12225</name>
</gene>
<evidence type="ECO:0000313" key="2">
    <source>
        <dbReference type="EMBL" id="QIK63874.1"/>
    </source>
</evidence>
<dbReference type="Proteomes" id="UP000502677">
    <property type="component" value="Chromosome"/>
</dbReference>
<keyword evidence="3" id="KW-1185">Reference proteome</keyword>
<proteinExistence type="predicted"/>
<accession>A0A6G7XGZ2</accession>
<protein>
    <submittedName>
        <fullName evidence="2">Uncharacterized protein</fullName>
    </submittedName>
</protein>
<dbReference type="RefSeq" id="WP_166292214.1">
    <property type="nucleotide sequence ID" value="NZ_CP049863.1"/>
</dbReference>
<reference evidence="2 3" key="1">
    <citation type="submission" date="2020-03" db="EMBL/GenBank/DDBJ databases">
        <title>Leucobacter sp. nov., isolated from beetles.</title>
        <authorList>
            <person name="Hyun D.-W."/>
            <person name="Bae J.-W."/>
        </authorList>
    </citation>
    <scope>NUCLEOTIDE SEQUENCE [LARGE SCALE GENOMIC DNA]</scope>
    <source>
        <strain evidence="2 3">HDW9C</strain>
    </source>
</reference>
<dbReference type="KEGG" id="lvi:G7068_12225"/>
<dbReference type="EMBL" id="CP049863">
    <property type="protein sequence ID" value="QIK63874.1"/>
    <property type="molecule type" value="Genomic_DNA"/>
</dbReference>
<evidence type="ECO:0000313" key="3">
    <source>
        <dbReference type="Proteomes" id="UP000502677"/>
    </source>
</evidence>
<name>A0A6G7XGZ2_9MICO</name>
<sequence>MSKAADSAANQTRAESIPGIERATGRDWADWVKIFEAKDAKSKPHNEIAIIARAEVPETLYNPDWWAQAVAIAYEQHAGLRVPGQSSSGTFRVSASRTLPLDRDAAIEAWAAAAEGITEHLGHAAGEPRRSRTEKRTFWRIDLEGAGRVEASATPKDDTRVILAISQDGLPDGERIEEWRAHWKSLLAGL</sequence>
<evidence type="ECO:0000256" key="1">
    <source>
        <dbReference type="SAM" id="MobiDB-lite"/>
    </source>
</evidence>